<sequence length="215" mass="24695">MFEGQARGTFSRLHIKIDFQTGKKNVKLDPNDSRLSSVVILIEMRMKLFPKLLRCLIRIIKRFPSPQHELISLSKGDVLKFIISFLNHDPNEAKKAALVIEEYDEKVLYTLSSLVRGNRAAMKIVNDGASNAILEADDVFDHRHQQQQQGDSLLSSFSDVEDLDVNYLMKLMNGDDDDVIKKSQELDSETKEKILKGILMIRKHFLLKISLRYGY</sequence>
<proteinExistence type="predicted"/>
<name>A0A397IZT2_9GLOM</name>
<dbReference type="AlphaFoldDB" id="A0A397IZT2"/>
<gene>
    <name evidence="1" type="ORF">Glove_165g125</name>
</gene>
<reference evidence="1 2" key="1">
    <citation type="submission" date="2018-08" db="EMBL/GenBank/DDBJ databases">
        <title>Genome and evolution of the arbuscular mycorrhizal fungus Diversispora epigaea (formerly Glomus versiforme) and its bacterial endosymbionts.</title>
        <authorList>
            <person name="Sun X."/>
            <person name="Fei Z."/>
            <person name="Harrison M."/>
        </authorList>
    </citation>
    <scope>NUCLEOTIDE SEQUENCE [LARGE SCALE GENOMIC DNA]</scope>
    <source>
        <strain evidence="1 2">IT104</strain>
    </source>
</reference>
<dbReference type="OrthoDB" id="448649at2759"/>
<dbReference type="EMBL" id="PQFF01000155">
    <property type="protein sequence ID" value="RHZ78383.1"/>
    <property type="molecule type" value="Genomic_DNA"/>
</dbReference>
<evidence type="ECO:0000313" key="1">
    <source>
        <dbReference type="EMBL" id="RHZ78383.1"/>
    </source>
</evidence>
<keyword evidence="2" id="KW-1185">Reference proteome</keyword>
<dbReference type="Proteomes" id="UP000266861">
    <property type="component" value="Unassembled WGS sequence"/>
</dbReference>
<organism evidence="1 2">
    <name type="scientific">Diversispora epigaea</name>
    <dbReference type="NCBI Taxonomy" id="1348612"/>
    <lineage>
        <taxon>Eukaryota</taxon>
        <taxon>Fungi</taxon>
        <taxon>Fungi incertae sedis</taxon>
        <taxon>Mucoromycota</taxon>
        <taxon>Glomeromycotina</taxon>
        <taxon>Glomeromycetes</taxon>
        <taxon>Diversisporales</taxon>
        <taxon>Diversisporaceae</taxon>
        <taxon>Diversispora</taxon>
    </lineage>
</organism>
<comment type="caution">
    <text evidence="1">The sequence shown here is derived from an EMBL/GenBank/DDBJ whole genome shotgun (WGS) entry which is preliminary data.</text>
</comment>
<accession>A0A397IZT2</accession>
<evidence type="ECO:0000313" key="2">
    <source>
        <dbReference type="Proteomes" id="UP000266861"/>
    </source>
</evidence>
<protein>
    <submittedName>
        <fullName evidence="1">Uncharacterized protein</fullName>
    </submittedName>
</protein>